<dbReference type="InterPro" id="IPR000847">
    <property type="entry name" value="LysR_HTH_N"/>
</dbReference>
<dbReference type="GO" id="GO:0003677">
    <property type="term" value="F:DNA binding"/>
    <property type="evidence" value="ECO:0007669"/>
    <property type="project" value="UniProtKB-KW"/>
</dbReference>
<keyword evidence="5" id="KW-0472">Membrane</keyword>
<feature type="transmembrane region" description="Helical" evidence="5">
    <location>
        <begin position="6"/>
        <end position="30"/>
    </location>
</feature>
<accession>A0ABU0LU05</accession>
<keyword evidence="5" id="KW-0812">Transmembrane</keyword>
<dbReference type="InterPro" id="IPR058163">
    <property type="entry name" value="LysR-type_TF_proteobact-type"/>
</dbReference>
<gene>
    <name evidence="7" type="ORF">QOZ99_002983</name>
</gene>
<dbReference type="Proteomes" id="UP001235094">
    <property type="component" value="Unassembled WGS sequence"/>
</dbReference>
<dbReference type="SUPFAM" id="SSF46785">
    <property type="entry name" value="Winged helix' DNA-binding domain"/>
    <property type="match status" value="1"/>
</dbReference>
<dbReference type="Pfam" id="PF03466">
    <property type="entry name" value="LysR_substrate"/>
    <property type="match status" value="1"/>
</dbReference>
<dbReference type="Gene3D" id="3.40.190.290">
    <property type="match status" value="1"/>
</dbReference>
<dbReference type="RefSeq" id="WP_306890756.1">
    <property type="nucleotide sequence ID" value="NZ_JAUSVR010000009.1"/>
</dbReference>
<evidence type="ECO:0000256" key="2">
    <source>
        <dbReference type="ARBA" id="ARBA00023015"/>
    </source>
</evidence>
<dbReference type="InterPro" id="IPR036388">
    <property type="entry name" value="WH-like_DNA-bd_sf"/>
</dbReference>
<keyword evidence="5" id="KW-1133">Transmembrane helix</keyword>
<keyword evidence="3 7" id="KW-0238">DNA-binding</keyword>
<keyword evidence="2" id="KW-0805">Transcription regulation</keyword>
<dbReference type="Pfam" id="PF00126">
    <property type="entry name" value="HTH_1"/>
    <property type="match status" value="1"/>
</dbReference>
<dbReference type="CDD" id="cd08422">
    <property type="entry name" value="PBP2_CrgA_like"/>
    <property type="match status" value="1"/>
</dbReference>
<dbReference type="PANTHER" id="PTHR30537:SF5">
    <property type="entry name" value="HTH-TYPE TRANSCRIPTIONAL ACTIVATOR TTDR-RELATED"/>
    <property type="match status" value="1"/>
</dbReference>
<evidence type="ECO:0000313" key="7">
    <source>
        <dbReference type="EMBL" id="MDQ0512083.1"/>
    </source>
</evidence>
<evidence type="ECO:0000259" key="6">
    <source>
        <dbReference type="PROSITE" id="PS50931"/>
    </source>
</evidence>
<evidence type="ECO:0000256" key="3">
    <source>
        <dbReference type="ARBA" id="ARBA00023125"/>
    </source>
</evidence>
<reference evidence="7 8" key="1">
    <citation type="submission" date="2023-07" db="EMBL/GenBank/DDBJ databases">
        <title>Genomic Encyclopedia of Type Strains, Phase IV (KMG-IV): sequencing the most valuable type-strain genomes for metagenomic binning, comparative biology and taxonomic classification.</title>
        <authorList>
            <person name="Goeker M."/>
        </authorList>
    </citation>
    <scope>NUCLEOTIDE SEQUENCE [LARGE SCALE GENOMIC DNA]</scope>
    <source>
        <strain evidence="7 8">DSM 15561</strain>
    </source>
</reference>
<evidence type="ECO:0000256" key="1">
    <source>
        <dbReference type="ARBA" id="ARBA00009437"/>
    </source>
</evidence>
<dbReference type="PROSITE" id="PS50931">
    <property type="entry name" value="HTH_LYSR"/>
    <property type="match status" value="1"/>
</dbReference>
<keyword evidence="8" id="KW-1185">Reference proteome</keyword>
<dbReference type="InterPro" id="IPR005119">
    <property type="entry name" value="LysR_subst-bd"/>
</dbReference>
<dbReference type="Gene3D" id="1.10.10.10">
    <property type="entry name" value="Winged helix-like DNA-binding domain superfamily/Winged helix DNA-binding domain"/>
    <property type="match status" value="1"/>
</dbReference>
<feature type="domain" description="HTH lysR-type" evidence="6">
    <location>
        <begin position="36"/>
        <end position="93"/>
    </location>
</feature>
<keyword evidence="4" id="KW-0804">Transcription</keyword>
<evidence type="ECO:0000256" key="5">
    <source>
        <dbReference type="SAM" id="Phobius"/>
    </source>
</evidence>
<protein>
    <submittedName>
        <fullName evidence="7">DNA-binding transcriptional LysR family regulator</fullName>
    </submittedName>
</protein>
<dbReference type="SUPFAM" id="SSF53850">
    <property type="entry name" value="Periplasmic binding protein-like II"/>
    <property type="match status" value="1"/>
</dbReference>
<evidence type="ECO:0000256" key="4">
    <source>
        <dbReference type="ARBA" id="ARBA00023163"/>
    </source>
</evidence>
<dbReference type="InterPro" id="IPR036390">
    <property type="entry name" value="WH_DNA-bd_sf"/>
</dbReference>
<comment type="similarity">
    <text evidence="1">Belongs to the LysR transcriptional regulatory family.</text>
</comment>
<evidence type="ECO:0000313" key="8">
    <source>
        <dbReference type="Proteomes" id="UP001235094"/>
    </source>
</evidence>
<organism evidence="7 8">
    <name type="scientific">Ancylobacter amanitiformis</name>
    <dbReference type="NCBI Taxonomy" id="217069"/>
    <lineage>
        <taxon>Bacteria</taxon>
        <taxon>Pseudomonadati</taxon>
        <taxon>Pseudomonadota</taxon>
        <taxon>Alphaproteobacteria</taxon>
        <taxon>Hyphomicrobiales</taxon>
        <taxon>Xanthobacteraceae</taxon>
        <taxon>Ancylobacter</taxon>
    </lineage>
</organism>
<dbReference type="EMBL" id="JAUSVR010000009">
    <property type="protein sequence ID" value="MDQ0512083.1"/>
    <property type="molecule type" value="Genomic_DNA"/>
</dbReference>
<dbReference type="PANTHER" id="PTHR30537">
    <property type="entry name" value="HTH-TYPE TRANSCRIPTIONAL REGULATOR"/>
    <property type="match status" value="1"/>
</dbReference>
<sequence length="333" mass="36569">MTTSILVIGMCGGGTVYSMAEILAVCFAFCNDRGMDRLRSYEVFATIVACGGFNRAAAELAISPANVSRHIQQLEQALGTRLLERTSRRMELTDSGRELYARVRTILDEVADLESGLTADGRTARGRLRVNAPLTFGLTWLNPLITAFAENHPAIELDLHYSDRVIEMADESFDLALRISRAGAESLVSRRVATTRMLVCASPGLLAGKGEIVSVEGLRGLPRAGYLFSDSANAWTLDAVDGTRHAIETPCTTMCANGLGLKATVLRAEAIALLPEFLVHGELRSGQIVEVLPALRAEPMDVRIVYAHRRHLARRARLFIDFVVDRFRDIPWQ</sequence>
<proteinExistence type="inferred from homology"/>
<comment type="caution">
    <text evidence="7">The sequence shown here is derived from an EMBL/GenBank/DDBJ whole genome shotgun (WGS) entry which is preliminary data.</text>
</comment>
<name>A0ABU0LU05_9HYPH</name>